<evidence type="ECO:0000256" key="1">
    <source>
        <dbReference type="SAM" id="MobiDB-lite"/>
    </source>
</evidence>
<dbReference type="RefSeq" id="XP_036689624.1">
    <property type="nucleotide sequence ID" value="XM_036833729.1"/>
</dbReference>
<evidence type="ECO:0000259" key="2">
    <source>
        <dbReference type="PROSITE" id="PS50805"/>
    </source>
</evidence>
<dbReference type="InterPro" id="IPR036051">
    <property type="entry name" value="KRAB_dom_sf"/>
</dbReference>
<dbReference type="PANTHER" id="PTHR23232:SF133">
    <property type="entry name" value="RIKEN CDNA 1700020N01 GENE"/>
    <property type="match status" value="1"/>
</dbReference>
<dbReference type="AlphaFoldDB" id="A0A8B8VXX3"/>
<reference evidence="4" key="1">
    <citation type="submission" date="2025-08" db="UniProtKB">
        <authorList>
            <consortium name="RefSeq"/>
        </authorList>
    </citation>
    <scope>IDENTIFICATION</scope>
    <source>
        <tissue evidence="4">Epidermis and Blubber</tissue>
    </source>
</reference>
<protein>
    <submittedName>
        <fullName evidence="4">Uncharacterized protein LOC118885230 isoform X1</fullName>
    </submittedName>
</protein>
<keyword evidence="3" id="KW-1185">Reference proteome</keyword>
<organism evidence="3 4">
    <name type="scientific">Balaenoptera musculus</name>
    <name type="common">Blue whale</name>
    <dbReference type="NCBI Taxonomy" id="9771"/>
    <lineage>
        <taxon>Eukaryota</taxon>
        <taxon>Metazoa</taxon>
        <taxon>Chordata</taxon>
        <taxon>Craniata</taxon>
        <taxon>Vertebrata</taxon>
        <taxon>Euteleostomi</taxon>
        <taxon>Mammalia</taxon>
        <taxon>Eutheria</taxon>
        <taxon>Laurasiatheria</taxon>
        <taxon>Artiodactyla</taxon>
        <taxon>Whippomorpha</taxon>
        <taxon>Cetacea</taxon>
        <taxon>Mysticeti</taxon>
        <taxon>Balaenopteridae</taxon>
        <taxon>Balaenoptera</taxon>
    </lineage>
</organism>
<feature type="compositionally biased region" description="Basic and acidic residues" evidence="1">
    <location>
        <begin position="31"/>
        <end position="43"/>
    </location>
</feature>
<dbReference type="InterPro" id="IPR050169">
    <property type="entry name" value="Krueppel_C2H2_ZnF"/>
</dbReference>
<proteinExistence type="predicted"/>
<dbReference type="PROSITE" id="PS50805">
    <property type="entry name" value="KRAB"/>
    <property type="match status" value="1"/>
</dbReference>
<dbReference type="Proteomes" id="UP000694857">
    <property type="component" value="Chromosome 19"/>
</dbReference>
<feature type="domain" description="KRAB" evidence="2">
    <location>
        <begin position="157"/>
        <end position="229"/>
    </location>
</feature>
<evidence type="ECO:0000313" key="3">
    <source>
        <dbReference type="Proteomes" id="UP000694857"/>
    </source>
</evidence>
<name>A0A8B8VXX3_BALMU</name>
<sequence>MLATWFCLTSVRDLGIVGPPRGDGIEKVREEGLSPRHRGGSEVRRHRPGAPLQAQERARRACVPPLPAPLCPQSPMAAAALRNLRQRRFLETTPPSGVCPIPSLALTSTHMFSGLWFLATRKCRAPSLGSGSHGETLRLGLFEGVSVSGNHCKQGSVTFEDVAVYFSWEEWDLLDDAQRCLYHNVMLENLALITSLGCWHGAEHEEAPPEQSISVHRRSQAIFHRAQHC</sequence>
<dbReference type="PANTHER" id="PTHR23232">
    <property type="entry name" value="KRAB DOMAIN C2H2 ZINC FINGER"/>
    <property type="match status" value="1"/>
</dbReference>
<evidence type="ECO:0000313" key="4">
    <source>
        <dbReference type="RefSeq" id="XP_036689624.1"/>
    </source>
</evidence>
<dbReference type="SMART" id="SM00349">
    <property type="entry name" value="KRAB"/>
    <property type="match status" value="1"/>
</dbReference>
<dbReference type="InterPro" id="IPR001909">
    <property type="entry name" value="KRAB"/>
</dbReference>
<dbReference type="GeneID" id="118885230"/>
<feature type="region of interest" description="Disordered" evidence="1">
    <location>
        <begin position="31"/>
        <end position="55"/>
    </location>
</feature>
<accession>A0A8B8VXX3</accession>
<gene>
    <name evidence="4" type="primary">LOC118885230</name>
</gene>
<dbReference type="SUPFAM" id="SSF109640">
    <property type="entry name" value="KRAB domain (Kruppel-associated box)"/>
    <property type="match status" value="1"/>
</dbReference>
<dbReference type="CDD" id="cd07765">
    <property type="entry name" value="KRAB_A-box"/>
    <property type="match status" value="1"/>
</dbReference>
<dbReference type="OrthoDB" id="9634412at2759"/>
<dbReference type="Gene3D" id="6.10.140.140">
    <property type="match status" value="1"/>
</dbReference>
<dbReference type="GO" id="GO:0006355">
    <property type="term" value="P:regulation of DNA-templated transcription"/>
    <property type="evidence" value="ECO:0007669"/>
    <property type="project" value="InterPro"/>
</dbReference>
<dbReference type="Pfam" id="PF01352">
    <property type="entry name" value="KRAB"/>
    <property type="match status" value="1"/>
</dbReference>
<dbReference type="KEGG" id="bmus:118885230"/>